<dbReference type="Gene3D" id="3.20.20.80">
    <property type="entry name" value="Glycosidases"/>
    <property type="match status" value="1"/>
</dbReference>
<feature type="domain" description="Glycoside hydrolase family 31 TIM barrel" evidence="4">
    <location>
        <begin position="253"/>
        <end position="599"/>
    </location>
</feature>
<reference evidence="7" key="2">
    <citation type="submission" date="2014-06" db="EMBL/GenBank/DDBJ databases">
        <title>The complete genome of Blastobotrys (Arxula) adeninivorans LS3 - a yeast of biotechnological interest.</title>
        <authorList>
            <person name="Kunze G."/>
            <person name="Gaillardin C."/>
            <person name="Czernicka M."/>
            <person name="Durrens P."/>
            <person name="Martin T."/>
            <person name="Boer E."/>
            <person name="Gabaldon T."/>
            <person name="Cruz J."/>
            <person name="Talla E."/>
            <person name="Marck C."/>
            <person name="Goffeau A."/>
            <person name="Barbe V."/>
            <person name="Baret P."/>
            <person name="Baronian K."/>
            <person name="Beier S."/>
            <person name="Bleykasten C."/>
            <person name="Bode R."/>
            <person name="Casaregola S."/>
            <person name="Despons L."/>
            <person name="Fairhead C."/>
            <person name="Giersberg M."/>
            <person name="Gierski P."/>
            <person name="Hahnel U."/>
            <person name="Hartmann A."/>
            <person name="Jankowska D."/>
            <person name="Jubin C."/>
            <person name="Jung P."/>
            <person name="Lafontaine I."/>
            <person name="Leh-Louis V."/>
            <person name="Lemaire M."/>
            <person name="Marcet-Houben M."/>
            <person name="Mascher M."/>
            <person name="Morel G."/>
            <person name="Richard G.-F."/>
            <person name="Riechen J."/>
            <person name="Sacerdot C."/>
            <person name="Sarkar A."/>
            <person name="Savel G."/>
            <person name="Schacherer J."/>
            <person name="Sherman D."/>
            <person name="Straub M.-L."/>
            <person name="Stein N."/>
            <person name="Thierry A."/>
            <person name="Trautwein-Schult A."/>
            <person name="Westhof E."/>
            <person name="Worch S."/>
            <person name="Dujon B."/>
            <person name="Souciet J.-L."/>
            <person name="Wincker P."/>
            <person name="Scholz U."/>
            <person name="Neuveglise N."/>
        </authorList>
    </citation>
    <scope>NUCLEOTIDE SEQUENCE</scope>
    <source>
        <strain evidence="7">LS3</strain>
    </source>
</reference>
<keyword evidence="2" id="KW-0326">Glycosidase</keyword>
<dbReference type="PANTHER" id="PTHR22762:SF165">
    <property type="entry name" value="PUTATIVE (AFU_ORTHOLOGUE AFUA_1G06560)-RELATED"/>
    <property type="match status" value="1"/>
</dbReference>
<dbReference type="SUPFAM" id="SSF74650">
    <property type="entry name" value="Galactose mutarotase-like"/>
    <property type="match status" value="1"/>
</dbReference>
<dbReference type="SUPFAM" id="SSF51445">
    <property type="entry name" value="(Trans)glycosidases"/>
    <property type="match status" value="1"/>
</dbReference>
<dbReference type="PhylomeDB" id="A0A060T9U5"/>
<dbReference type="Pfam" id="PF21365">
    <property type="entry name" value="Glyco_hydro_31_3rd"/>
    <property type="match status" value="1"/>
</dbReference>
<feature type="domain" description="Glycosyl hydrolase family 31 C-terminal" evidence="6">
    <location>
        <begin position="616"/>
        <end position="707"/>
    </location>
</feature>
<dbReference type="InterPro" id="IPR025887">
    <property type="entry name" value="Glyco_hydro_31_N_dom"/>
</dbReference>
<dbReference type="AlphaFoldDB" id="A0A060T9U5"/>
<dbReference type="GO" id="GO:0004553">
    <property type="term" value="F:hydrolase activity, hydrolyzing O-glycosyl compounds"/>
    <property type="evidence" value="ECO:0007669"/>
    <property type="project" value="InterPro"/>
</dbReference>
<organism evidence="7">
    <name type="scientific">Blastobotrys adeninivorans</name>
    <name type="common">Yeast</name>
    <name type="synonym">Arxula adeninivorans</name>
    <dbReference type="NCBI Taxonomy" id="409370"/>
    <lineage>
        <taxon>Eukaryota</taxon>
        <taxon>Fungi</taxon>
        <taxon>Dikarya</taxon>
        <taxon>Ascomycota</taxon>
        <taxon>Saccharomycotina</taxon>
        <taxon>Dipodascomycetes</taxon>
        <taxon>Dipodascales</taxon>
        <taxon>Trichomonascaceae</taxon>
        <taxon>Blastobotrys</taxon>
    </lineage>
</organism>
<dbReference type="InterPro" id="IPR011013">
    <property type="entry name" value="Gal_mutarotase_sf_dom"/>
</dbReference>
<keyword evidence="2" id="KW-0378">Hydrolase</keyword>
<evidence type="ECO:0000259" key="6">
    <source>
        <dbReference type="Pfam" id="PF21365"/>
    </source>
</evidence>
<dbReference type="InterPro" id="IPR017853">
    <property type="entry name" value="GH"/>
</dbReference>
<evidence type="ECO:0000256" key="1">
    <source>
        <dbReference type="ARBA" id="ARBA00007806"/>
    </source>
</evidence>
<feature type="domain" description="Glycoside hydrolase family 31 N-terminal" evidence="5">
    <location>
        <begin position="34"/>
        <end position="193"/>
    </location>
</feature>
<dbReference type="InterPro" id="IPR013780">
    <property type="entry name" value="Glyco_hydro_b"/>
</dbReference>
<evidence type="ECO:0000256" key="2">
    <source>
        <dbReference type="RuleBase" id="RU361185"/>
    </source>
</evidence>
<dbReference type="EMBL" id="HG937693">
    <property type="protein sequence ID" value="CDP35652.1"/>
    <property type="molecule type" value="Genomic_DNA"/>
</dbReference>
<sequence length="839" mass="94032">MLMNEVPLSNCRFNAKAIDEGVVQFNADDGFVVELASYGQGMARLQVHNDSTHPKPPQDNVVPSMEKKKDRITLKTSAENRFEFSAPGLEIVAEISGHGNVGFELYNKSGTLIHKDLVDRSYSADSHGLSHYSKLQPDAIHVGLGEKGAPFDLTRRKFELAGRDALGYDSWSTDPLYKHIPVLMVLPKGGGWAFGEFSTSNSNGQFNLGNEIDANWTSYKVHRQDWGGIDKFFFTADSLPELVGMYASIVSFPALPSRHWLGYLASSMGYADVDNAQEVIAKFPQECLDYDIPCSVFHLSSGYTVTETEPPRRDVFNMNTKRCPDFPGLCRLLHEHGYQISANIKPYVSVQHHDYEKLKEAGALFTNPRTKDAVLTRVWVTVTPFGNLDGSWVDMTAEAGRNWWQENVENLLKMGVDHAWNDNNEYHLHNDNYICKFENVVDQNGAKNLPVGLAGRMINTQLMAKASHDASINVHPDKRPFVLTRSANAGTMRYAGTSWSGDNRTCWPTIKGNSLMGLNTGLSLIQSSGHDVGGFAGPAPTPEMFLRWVQLNIFTPRFCIHSVAIAERVTEPWMYPEILPLIRESIKRRYELIPYLYSLHWDSHLHAYPLNRWIGWGKYEKDPNVWKDEVINSGDFWLGDSLLVAGVWGPGDKTREVYLPKSEDEDDEYYNLNASSPENSLYKGGNFVTVDTPQEHIGLFAKVGTAIPIGKPRVTVTLKERMDENTPDVVKPGRGVEYDDWRGIEIFPPKSAKGQYEFQWTEDDGESAKPDPATFSVIYSVDGDSIAVECKRIKGGSFNPLWADSIDVILPKFDTRSVKGGKKVDDHHGKSCYRIPVAN</sequence>
<dbReference type="Gene3D" id="2.60.40.1760">
    <property type="entry name" value="glycosyl hydrolase (family 31)"/>
    <property type="match status" value="1"/>
</dbReference>
<protein>
    <submittedName>
        <fullName evidence="7">ARAD1C40348p</fullName>
    </submittedName>
</protein>
<dbReference type="Pfam" id="PF13802">
    <property type="entry name" value="Gal_mutarotas_2"/>
    <property type="match status" value="1"/>
</dbReference>
<proteinExistence type="inferred from homology"/>
<evidence type="ECO:0000259" key="4">
    <source>
        <dbReference type="Pfam" id="PF01055"/>
    </source>
</evidence>
<comment type="similarity">
    <text evidence="1 2">Belongs to the glycosyl hydrolase 31 family.</text>
</comment>
<evidence type="ECO:0000313" key="7">
    <source>
        <dbReference type="EMBL" id="CDP35652.1"/>
    </source>
</evidence>
<gene>
    <name evidence="7" type="ORF">GNLVRS02_ARAD1C40348g</name>
</gene>
<dbReference type="InterPro" id="IPR000322">
    <property type="entry name" value="Glyco_hydro_31_TIM"/>
</dbReference>
<name>A0A060T9U5_BLAAD</name>
<feature type="region of interest" description="Disordered" evidence="3">
    <location>
        <begin position="48"/>
        <end position="67"/>
    </location>
</feature>
<evidence type="ECO:0000256" key="3">
    <source>
        <dbReference type="SAM" id="MobiDB-lite"/>
    </source>
</evidence>
<dbReference type="Gene3D" id="2.60.40.1180">
    <property type="entry name" value="Golgi alpha-mannosidase II"/>
    <property type="match status" value="1"/>
</dbReference>
<accession>A0A060T9U5</accession>
<reference evidence="7" key="1">
    <citation type="submission" date="2014-02" db="EMBL/GenBank/DDBJ databases">
        <authorList>
            <person name="Genoscope - CEA"/>
        </authorList>
    </citation>
    <scope>NUCLEOTIDE SEQUENCE</scope>
    <source>
        <strain evidence="7">LS3</strain>
    </source>
</reference>
<evidence type="ECO:0000259" key="5">
    <source>
        <dbReference type="Pfam" id="PF13802"/>
    </source>
</evidence>
<dbReference type="GO" id="GO:0005975">
    <property type="term" value="P:carbohydrate metabolic process"/>
    <property type="evidence" value="ECO:0007669"/>
    <property type="project" value="InterPro"/>
</dbReference>
<dbReference type="CDD" id="cd14752">
    <property type="entry name" value="GH31_N"/>
    <property type="match status" value="1"/>
</dbReference>
<dbReference type="GO" id="GO:0030246">
    <property type="term" value="F:carbohydrate binding"/>
    <property type="evidence" value="ECO:0007669"/>
    <property type="project" value="InterPro"/>
</dbReference>
<dbReference type="PANTHER" id="PTHR22762">
    <property type="entry name" value="ALPHA-GLUCOSIDASE"/>
    <property type="match status" value="1"/>
</dbReference>
<dbReference type="InterPro" id="IPR048395">
    <property type="entry name" value="Glyco_hydro_31_C"/>
</dbReference>
<dbReference type="SUPFAM" id="SSF51011">
    <property type="entry name" value="Glycosyl hydrolase domain"/>
    <property type="match status" value="1"/>
</dbReference>
<dbReference type="Pfam" id="PF01055">
    <property type="entry name" value="Glyco_hydro_31_2nd"/>
    <property type="match status" value="1"/>
</dbReference>